<accession>K1S945</accession>
<dbReference type="InterPro" id="IPR003491">
    <property type="entry name" value="REP-like_C"/>
</dbReference>
<gene>
    <name evidence="2" type="ORF">OBE_13352</name>
</gene>
<evidence type="ECO:0000313" key="2">
    <source>
        <dbReference type="EMBL" id="EKC51934.1"/>
    </source>
</evidence>
<dbReference type="EMBL" id="AJWZ01009219">
    <property type="protein sequence ID" value="EKC51934.1"/>
    <property type="molecule type" value="Genomic_DNA"/>
</dbReference>
<name>K1S945_9ZZZZ</name>
<comment type="caution">
    <text evidence="2">The sequence shown here is derived from an EMBL/GenBank/DDBJ whole genome shotgun (WGS) entry which is preliminary data.</text>
</comment>
<organism evidence="2">
    <name type="scientific">human gut metagenome</name>
    <dbReference type="NCBI Taxonomy" id="408170"/>
    <lineage>
        <taxon>unclassified sequences</taxon>
        <taxon>metagenomes</taxon>
        <taxon>organismal metagenomes</taxon>
    </lineage>
</organism>
<reference evidence="2" key="1">
    <citation type="journal article" date="2013" name="Environ. Microbiol.">
        <title>Microbiota from the distal guts of lean and obese adolescents exhibit partial functional redundancy besides clear differences in community structure.</title>
        <authorList>
            <person name="Ferrer M."/>
            <person name="Ruiz A."/>
            <person name="Lanza F."/>
            <person name="Haange S.B."/>
            <person name="Oberbach A."/>
            <person name="Till H."/>
            <person name="Bargiela R."/>
            <person name="Campoy C."/>
            <person name="Segura M.T."/>
            <person name="Richter M."/>
            <person name="von Bergen M."/>
            <person name="Seifert J."/>
            <person name="Suarez A."/>
        </authorList>
    </citation>
    <scope>NUCLEOTIDE SEQUENCE</scope>
</reference>
<keyword evidence="2" id="KW-0648">Protein biosynthesis</keyword>
<sequence length="105" mass="12249">GHTLYLGSLKSDVYFCIYEKDYEQYVKLGTPLEEADIINRFEIRLRNERAYYAVRDLLTYYDAEQTAFSIINQYVRFVDEEPDKRKMTGNSMTAGLGLLAITDRA</sequence>
<protein>
    <submittedName>
        <fullName evidence="2">Replication initiation factor</fullName>
    </submittedName>
</protein>
<dbReference type="Pfam" id="PF02486">
    <property type="entry name" value="Rep_trans"/>
    <property type="match status" value="1"/>
</dbReference>
<feature type="non-terminal residue" evidence="2">
    <location>
        <position position="1"/>
    </location>
</feature>
<proteinExistence type="predicted"/>
<dbReference type="AlphaFoldDB" id="K1S945"/>
<dbReference type="GO" id="GO:0003743">
    <property type="term" value="F:translation initiation factor activity"/>
    <property type="evidence" value="ECO:0007669"/>
    <property type="project" value="UniProtKB-KW"/>
</dbReference>
<keyword evidence="2" id="KW-0396">Initiation factor</keyword>
<feature type="domain" description="Replication initiation protein-like C-terminal" evidence="1">
    <location>
        <begin position="1"/>
        <end position="90"/>
    </location>
</feature>
<evidence type="ECO:0000259" key="1">
    <source>
        <dbReference type="Pfam" id="PF02486"/>
    </source>
</evidence>